<protein>
    <submittedName>
        <fullName evidence="1">Uncharacterized protein</fullName>
    </submittedName>
</protein>
<proteinExistence type="predicted"/>
<organism evidence="1">
    <name type="scientific">marine metagenome</name>
    <dbReference type="NCBI Taxonomy" id="408172"/>
    <lineage>
        <taxon>unclassified sequences</taxon>
        <taxon>metagenomes</taxon>
        <taxon>ecological metagenomes</taxon>
    </lineage>
</organism>
<dbReference type="AlphaFoldDB" id="A0A383AZS6"/>
<dbReference type="GO" id="GO:0016810">
    <property type="term" value="F:hydrolase activity, acting on carbon-nitrogen (but not peptide) bonds"/>
    <property type="evidence" value="ECO:0007669"/>
    <property type="project" value="InterPro"/>
</dbReference>
<sequence>MISRRKLLLGSGAVATSALLNRPAYSTSTQGPADLILTGGEIHTVDSRNLRVEAMAVGNGRVLATGTTTEI</sequence>
<dbReference type="InterPro" id="IPR011059">
    <property type="entry name" value="Metal-dep_hydrolase_composite"/>
</dbReference>
<gene>
    <name evidence="1" type="ORF">METZ01_LOCUS466056</name>
</gene>
<evidence type="ECO:0000313" key="1">
    <source>
        <dbReference type="EMBL" id="SVE13202.1"/>
    </source>
</evidence>
<dbReference type="Gene3D" id="2.30.40.10">
    <property type="entry name" value="Urease, subunit C, domain 1"/>
    <property type="match status" value="1"/>
</dbReference>
<name>A0A383AZS6_9ZZZZ</name>
<feature type="non-terminal residue" evidence="1">
    <location>
        <position position="71"/>
    </location>
</feature>
<accession>A0A383AZS6</accession>
<reference evidence="1" key="1">
    <citation type="submission" date="2018-05" db="EMBL/GenBank/DDBJ databases">
        <authorList>
            <person name="Lanie J.A."/>
            <person name="Ng W.-L."/>
            <person name="Kazmierczak K.M."/>
            <person name="Andrzejewski T.M."/>
            <person name="Davidsen T.M."/>
            <person name="Wayne K.J."/>
            <person name="Tettelin H."/>
            <person name="Glass J.I."/>
            <person name="Rusch D."/>
            <person name="Podicherti R."/>
            <person name="Tsui H.-C.T."/>
            <person name="Winkler M.E."/>
        </authorList>
    </citation>
    <scope>NUCLEOTIDE SEQUENCE</scope>
</reference>
<dbReference type="EMBL" id="UINC01196270">
    <property type="protein sequence ID" value="SVE13202.1"/>
    <property type="molecule type" value="Genomic_DNA"/>
</dbReference>